<name>A0ABU0DFJ2_9HYPH</name>
<dbReference type="Proteomes" id="UP001238467">
    <property type="component" value="Unassembled WGS sequence"/>
</dbReference>
<organism evidence="1 2">
    <name type="scientific">Ancylobacter vacuolatus</name>
    <dbReference type="NCBI Taxonomy" id="223389"/>
    <lineage>
        <taxon>Bacteria</taxon>
        <taxon>Pseudomonadati</taxon>
        <taxon>Pseudomonadota</taxon>
        <taxon>Alphaproteobacteria</taxon>
        <taxon>Hyphomicrobiales</taxon>
        <taxon>Xanthobacteraceae</taxon>
        <taxon>Ancylobacter</taxon>
    </lineage>
</organism>
<dbReference type="EMBL" id="JAUSUH010000003">
    <property type="protein sequence ID" value="MDQ0347195.1"/>
    <property type="molecule type" value="Genomic_DNA"/>
</dbReference>
<gene>
    <name evidence="1" type="ORF">J2S76_001619</name>
</gene>
<evidence type="ECO:0000313" key="2">
    <source>
        <dbReference type="Proteomes" id="UP001238467"/>
    </source>
</evidence>
<comment type="caution">
    <text evidence="1">The sequence shown here is derived from an EMBL/GenBank/DDBJ whole genome shotgun (WGS) entry which is preliminary data.</text>
</comment>
<proteinExistence type="predicted"/>
<keyword evidence="2" id="KW-1185">Reference proteome</keyword>
<protein>
    <submittedName>
        <fullName evidence="1">Uncharacterized protein</fullName>
    </submittedName>
</protein>
<reference evidence="1 2" key="1">
    <citation type="submission" date="2023-07" db="EMBL/GenBank/DDBJ databases">
        <title>Genomic Encyclopedia of Type Strains, Phase IV (KMG-IV): sequencing the most valuable type-strain genomes for metagenomic binning, comparative biology and taxonomic classification.</title>
        <authorList>
            <person name="Goeker M."/>
        </authorList>
    </citation>
    <scope>NUCLEOTIDE SEQUENCE [LARGE SCALE GENOMIC DNA]</scope>
    <source>
        <strain evidence="1 2">DSM 1277</strain>
    </source>
</reference>
<evidence type="ECO:0000313" key="1">
    <source>
        <dbReference type="EMBL" id="MDQ0347195.1"/>
    </source>
</evidence>
<sequence length="31" mass="3517">MKFTTRLKGLEALRRRLAQVPPVPAAAGRRR</sequence>
<accession>A0ABU0DFJ2</accession>